<name>A0A371HM17_MUCPR</name>
<feature type="non-terminal residue" evidence="1">
    <location>
        <position position="1"/>
    </location>
</feature>
<dbReference type="EMBL" id="QJKJ01002197">
    <property type="protein sequence ID" value="RDY03837.1"/>
    <property type="molecule type" value="Genomic_DNA"/>
</dbReference>
<dbReference type="Proteomes" id="UP000257109">
    <property type="component" value="Unassembled WGS sequence"/>
</dbReference>
<comment type="caution">
    <text evidence="1">The sequence shown here is derived from an EMBL/GenBank/DDBJ whole genome shotgun (WGS) entry which is preliminary data.</text>
</comment>
<dbReference type="AlphaFoldDB" id="A0A371HM17"/>
<evidence type="ECO:0000313" key="1">
    <source>
        <dbReference type="EMBL" id="RDY03837.1"/>
    </source>
</evidence>
<reference evidence="1" key="1">
    <citation type="submission" date="2018-05" db="EMBL/GenBank/DDBJ databases">
        <title>Draft genome of Mucuna pruriens seed.</title>
        <authorList>
            <person name="Nnadi N.E."/>
            <person name="Vos R."/>
            <person name="Hasami M.H."/>
            <person name="Devisetty U.K."/>
            <person name="Aguiy J.C."/>
        </authorList>
    </citation>
    <scope>NUCLEOTIDE SEQUENCE [LARGE SCALE GENOMIC DNA]</scope>
    <source>
        <strain evidence="1">JCA_2017</strain>
    </source>
</reference>
<gene>
    <name evidence="1" type="ORF">CR513_12529</name>
</gene>
<sequence>MTVLIKLICSKTLGGSTTFNVIDLIPCDASIEAPNLRTNSLQEGEDDAYMEEETPVLEGPITRGRLKRIQEESLIHDLRRVANHET</sequence>
<organism evidence="1 2">
    <name type="scientific">Mucuna pruriens</name>
    <name type="common">Velvet bean</name>
    <name type="synonym">Dolichos pruriens</name>
    <dbReference type="NCBI Taxonomy" id="157652"/>
    <lineage>
        <taxon>Eukaryota</taxon>
        <taxon>Viridiplantae</taxon>
        <taxon>Streptophyta</taxon>
        <taxon>Embryophyta</taxon>
        <taxon>Tracheophyta</taxon>
        <taxon>Spermatophyta</taxon>
        <taxon>Magnoliopsida</taxon>
        <taxon>eudicotyledons</taxon>
        <taxon>Gunneridae</taxon>
        <taxon>Pentapetalae</taxon>
        <taxon>rosids</taxon>
        <taxon>fabids</taxon>
        <taxon>Fabales</taxon>
        <taxon>Fabaceae</taxon>
        <taxon>Papilionoideae</taxon>
        <taxon>50 kb inversion clade</taxon>
        <taxon>NPAAA clade</taxon>
        <taxon>indigoferoid/millettioid clade</taxon>
        <taxon>Phaseoleae</taxon>
        <taxon>Mucuna</taxon>
    </lineage>
</organism>
<protein>
    <submittedName>
        <fullName evidence="1">Uncharacterized protein</fullName>
    </submittedName>
</protein>
<evidence type="ECO:0000313" key="2">
    <source>
        <dbReference type="Proteomes" id="UP000257109"/>
    </source>
</evidence>
<accession>A0A371HM17</accession>
<keyword evidence="2" id="KW-1185">Reference proteome</keyword>
<proteinExistence type="predicted"/>